<dbReference type="Proteomes" id="UP000053611">
    <property type="component" value="Unassembled WGS sequence"/>
</dbReference>
<sequence>MPDHITYRGTNSQGNSYDNRVSDSGGRGYHYSNTNGSYYYQNTNGSQYYNSGRWAFWPC</sequence>
<evidence type="ECO:0000313" key="2">
    <source>
        <dbReference type="EMBL" id="KLT42543.1"/>
    </source>
</evidence>
<protein>
    <submittedName>
        <fullName evidence="2">Uncharacterized protein</fullName>
    </submittedName>
</protein>
<proteinExistence type="predicted"/>
<evidence type="ECO:0000313" key="3">
    <source>
        <dbReference type="Proteomes" id="UP000053611"/>
    </source>
</evidence>
<reference evidence="2 3" key="1">
    <citation type="submission" date="2015-03" db="EMBL/GenBank/DDBJ databases">
        <title>Genomics and transcriptomics of the oil-accumulating basidiomycete yeast T. oleaginosus allow insights into substrate utilization and the diverse evolutionary trajectories of mating systems in fungi.</title>
        <authorList>
            <consortium name="DOE Joint Genome Institute"/>
            <person name="Kourist R."/>
            <person name="Kracht O."/>
            <person name="Bracharz F."/>
            <person name="Lipzen A."/>
            <person name="Nolan M."/>
            <person name="Ohm R."/>
            <person name="Grigoriev I."/>
            <person name="Sun S."/>
            <person name="Heitman J."/>
            <person name="Bruck T."/>
            <person name="Nowrousian M."/>
        </authorList>
    </citation>
    <scope>NUCLEOTIDE SEQUENCE [LARGE SCALE GENOMIC DNA]</scope>
    <source>
        <strain evidence="2 3">IBC0246</strain>
    </source>
</reference>
<feature type="region of interest" description="Disordered" evidence="1">
    <location>
        <begin position="1"/>
        <end position="28"/>
    </location>
</feature>
<keyword evidence="3" id="KW-1185">Reference proteome</keyword>
<feature type="compositionally biased region" description="Polar residues" evidence="1">
    <location>
        <begin position="8"/>
        <end position="19"/>
    </location>
</feature>
<name>A0A0J0XN94_9TREE</name>
<evidence type="ECO:0000256" key="1">
    <source>
        <dbReference type="SAM" id="MobiDB-lite"/>
    </source>
</evidence>
<dbReference type="GeneID" id="28983725"/>
<accession>A0A0J0XN94</accession>
<dbReference type="AlphaFoldDB" id="A0A0J0XN94"/>
<organism evidence="2 3">
    <name type="scientific">Cutaneotrichosporon oleaginosum</name>
    <dbReference type="NCBI Taxonomy" id="879819"/>
    <lineage>
        <taxon>Eukaryota</taxon>
        <taxon>Fungi</taxon>
        <taxon>Dikarya</taxon>
        <taxon>Basidiomycota</taxon>
        <taxon>Agaricomycotina</taxon>
        <taxon>Tremellomycetes</taxon>
        <taxon>Trichosporonales</taxon>
        <taxon>Trichosporonaceae</taxon>
        <taxon>Cutaneotrichosporon</taxon>
    </lineage>
</organism>
<dbReference type="OrthoDB" id="2576424at2759"/>
<dbReference type="RefSeq" id="XP_018279034.1">
    <property type="nucleotide sequence ID" value="XM_018423122.1"/>
</dbReference>
<dbReference type="EMBL" id="KQ087204">
    <property type="protein sequence ID" value="KLT42543.1"/>
    <property type="molecule type" value="Genomic_DNA"/>
</dbReference>
<gene>
    <name evidence="2" type="ORF">CC85DRAFT_285457</name>
</gene>